<reference evidence="1" key="1">
    <citation type="submission" date="2021-05" db="EMBL/GenBank/DDBJ databases">
        <authorList>
            <person name="Pan Q."/>
            <person name="Jouanno E."/>
            <person name="Zahm M."/>
            <person name="Klopp C."/>
            <person name="Cabau C."/>
            <person name="Louis A."/>
            <person name="Berthelot C."/>
            <person name="Parey E."/>
            <person name="Roest Crollius H."/>
            <person name="Montfort J."/>
            <person name="Robinson-Rechavi M."/>
            <person name="Bouchez O."/>
            <person name="Lampietro C."/>
            <person name="Lopez Roques C."/>
            <person name="Donnadieu C."/>
            <person name="Postlethwait J."/>
            <person name="Bobe J."/>
            <person name="Dillon D."/>
            <person name="Chandos A."/>
            <person name="von Hippel F."/>
            <person name="Guiguen Y."/>
        </authorList>
    </citation>
    <scope>NUCLEOTIDE SEQUENCE</scope>
    <source>
        <strain evidence="1">YG-Jan2019</strain>
    </source>
</reference>
<dbReference type="EMBL" id="CM055757">
    <property type="protein sequence ID" value="KAJ7988892.1"/>
    <property type="molecule type" value="Genomic_DNA"/>
</dbReference>
<keyword evidence="2" id="KW-1185">Reference proteome</keyword>
<proteinExistence type="predicted"/>
<dbReference type="Proteomes" id="UP001157502">
    <property type="component" value="Chromosome 30"/>
</dbReference>
<evidence type="ECO:0000313" key="2">
    <source>
        <dbReference type="Proteomes" id="UP001157502"/>
    </source>
</evidence>
<sequence>MDRFDEKGSYSERTGRVSKPSDKPPWLPVSPWRSSKAQLWLGFHGIGCDTQKINEDLRVTSMDFMTMKRSQLYGMGNNLYSQQQQQGGPYTSQPYGSPAPHRYPMGMQGRGQVGMSGMPYPQQQIQPNVPPCRAPSRIYVAGIWKCQRRSPMHSSRCCPSGASRLMSAAV</sequence>
<name>A0ACC2FC91_DALPE</name>
<evidence type="ECO:0000313" key="1">
    <source>
        <dbReference type="EMBL" id="KAJ7988892.1"/>
    </source>
</evidence>
<gene>
    <name evidence="1" type="ORF">DPEC_G00313900</name>
</gene>
<accession>A0ACC2FC91</accession>
<organism evidence="1 2">
    <name type="scientific">Dallia pectoralis</name>
    <name type="common">Alaska blackfish</name>
    <dbReference type="NCBI Taxonomy" id="75939"/>
    <lineage>
        <taxon>Eukaryota</taxon>
        <taxon>Metazoa</taxon>
        <taxon>Chordata</taxon>
        <taxon>Craniata</taxon>
        <taxon>Vertebrata</taxon>
        <taxon>Euteleostomi</taxon>
        <taxon>Actinopterygii</taxon>
        <taxon>Neopterygii</taxon>
        <taxon>Teleostei</taxon>
        <taxon>Protacanthopterygii</taxon>
        <taxon>Esociformes</taxon>
        <taxon>Umbridae</taxon>
        <taxon>Dallia</taxon>
    </lineage>
</organism>
<comment type="caution">
    <text evidence="1">The sequence shown here is derived from an EMBL/GenBank/DDBJ whole genome shotgun (WGS) entry which is preliminary data.</text>
</comment>
<protein>
    <submittedName>
        <fullName evidence="1">Uncharacterized protein</fullName>
    </submittedName>
</protein>